<feature type="region of interest" description="Disordered" evidence="1">
    <location>
        <begin position="194"/>
        <end position="215"/>
    </location>
</feature>
<protein>
    <submittedName>
        <fullName evidence="2">Membrane-associated kinase regulator-like protein</fullName>
    </submittedName>
</protein>
<evidence type="ECO:0000313" key="3">
    <source>
        <dbReference type="Proteomes" id="UP001163823"/>
    </source>
</evidence>
<sequence>MSLGVYKAFFIPLKQFALPMETSQSLAVESFSDSWLSNVNSFLDVHDDPFSVSLHSFHEAIFEESGCMISKYHRYPEEAQNFEFNVPISESSFTLVHADQIFSRGMIKPMISDPSRINTILTSEPNPVMISSSSSLSYGTVNSAVRISCHFLERWRKLSKQILKKCFKHFCHEVRCSRKRARVNDIDRIAREMKSWSSPSKSTRSEGADHSSLGAWSDTESSICEAVLHCKRSIEK</sequence>
<evidence type="ECO:0000256" key="1">
    <source>
        <dbReference type="SAM" id="MobiDB-lite"/>
    </source>
</evidence>
<name>A0AAD7L445_QUISA</name>
<keyword evidence="2" id="KW-0418">Kinase</keyword>
<dbReference type="AlphaFoldDB" id="A0AAD7L445"/>
<dbReference type="EMBL" id="JARAOO010000011">
    <property type="protein sequence ID" value="KAJ7951229.1"/>
    <property type="molecule type" value="Genomic_DNA"/>
</dbReference>
<dbReference type="InterPro" id="IPR044699">
    <property type="entry name" value="MAKR6"/>
</dbReference>
<dbReference type="PANTHER" id="PTHR34576:SF14">
    <property type="entry name" value="MEMBRANE-ASSOCIATED KINASE REGULATOR 6"/>
    <property type="match status" value="1"/>
</dbReference>
<comment type="caution">
    <text evidence="2">The sequence shown here is derived from an EMBL/GenBank/DDBJ whole genome shotgun (WGS) entry which is preliminary data.</text>
</comment>
<organism evidence="2 3">
    <name type="scientific">Quillaja saponaria</name>
    <name type="common">Soap bark tree</name>
    <dbReference type="NCBI Taxonomy" id="32244"/>
    <lineage>
        <taxon>Eukaryota</taxon>
        <taxon>Viridiplantae</taxon>
        <taxon>Streptophyta</taxon>
        <taxon>Embryophyta</taxon>
        <taxon>Tracheophyta</taxon>
        <taxon>Spermatophyta</taxon>
        <taxon>Magnoliopsida</taxon>
        <taxon>eudicotyledons</taxon>
        <taxon>Gunneridae</taxon>
        <taxon>Pentapetalae</taxon>
        <taxon>rosids</taxon>
        <taxon>fabids</taxon>
        <taxon>Fabales</taxon>
        <taxon>Quillajaceae</taxon>
        <taxon>Quillaja</taxon>
    </lineage>
</organism>
<reference evidence="2" key="1">
    <citation type="journal article" date="2023" name="Science">
        <title>Elucidation of the pathway for biosynthesis of saponin adjuvants from the soapbark tree.</title>
        <authorList>
            <person name="Reed J."/>
            <person name="Orme A."/>
            <person name="El-Demerdash A."/>
            <person name="Owen C."/>
            <person name="Martin L.B.B."/>
            <person name="Misra R.C."/>
            <person name="Kikuchi S."/>
            <person name="Rejzek M."/>
            <person name="Martin A.C."/>
            <person name="Harkess A."/>
            <person name="Leebens-Mack J."/>
            <person name="Louveau T."/>
            <person name="Stephenson M.J."/>
            <person name="Osbourn A."/>
        </authorList>
    </citation>
    <scope>NUCLEOTIDE SEQUENCE</scope>
    <source>
        <strain evidence="2">S10</strain>
    </source>
</reference>
<proteinExistence type="predicted"/>
<accession>A0AAD7L445</accession>
<dbReference type="PANTHER" id="PTHR34576">
    <property type="entry name" value="MEMBRANE-ASSOCIATED KINASE REGULATOR 6-RELATED"/>
    <property type="match status" value="1"/>
</dbReference>
<evidence type="ECO:0000313" key="2">
    <source>
        <dbReference type="EMBL" id="KAJ7951229.1"/>
    </source>
</evidence>
<keyword evidence="3" id="KW-1185">Reference proteome</keyword>
<dbReference type="GO" id="GO:0016301">
    <property type="term" value="F:kinase activity"/>
    <property type="evidence" value="ECO:0007669"/>
    <property type="project" value="UniProtKB-KW"/>
</dbReference>
<dbReference type="KEGG" id="qsa:O6P43_027308"/>
<dbReference type="Proteomes" id="UP001163823">
    <property type="component" value="Chromosome 11"/>
</dbReference>
<gene>
    <name evidence="2" type="ORF">O6P43_027308</name>
</gene>
<keyword evidence="2" id="KW-0808">Transferase</keyword>